<keyword evidence="4 5" id="KW-0472">Membrane</keyword>
<dbReference type="GO" id="GO:0005230">
    <property type="term" value="F:extracellular ligand-gated monoatomic ion channel activity"/>
    <property type="evidence" value="ECO:0007669"/>
    <property type="project" value="InterPro"/>
</dbReference>
<dbReference type="SUPFAM" id="SSF90112">
    <property type="entry name" value="Neurotransmitter-gated ion-channel transmembrane pore"/>
    <property type="match status" value="1"/>
</dbReference>
<proteinExistence type="inferred from homology"/>
<dbReference type="CDD" id="cd18997">
    <property type="entry name" value="LGIC_ECD_nAChR"/>
    <property type="match status" value="1"/>
</dbReference>
<dbReference type="GO" id="GO:0015074">
    <property type="term" value="P:DNA integration"/>
    <property type="evidence" value="ECO:0007669"/>
    <property type="project" value="InterPro"/>
</dbReference>
<evidence type="ECO:0000256" key="2">
    <source>
        <dbReference type="ARBA" id="ARBA00022692"/>
    </source>
</evidence>
<dbReference type="GO" id="GO:0003676">
    <property type="term" value="F:nucleic acid binding"/>
    <property type="evidence" value="ECO:0007669"/>
    <property type="project" value="InterPro"/>
</dbReference>
<dbReference type="AlphaFoldDB" id="A0A9Q0YQQ4"/>
<dbReference type="CDD" id="cd19051">
    <property type="entry name" value="LGIC_TM_cation"/>
    <property type="match status" value="1"/>
</dbReference>
<keyword evidence="5" id="KW-0406">Ion transport</keyword>
<dbReference type="InterPro" id="IPR038050">
    <property type="entry name" value="Neuro_actylchol_rec"/>
</dbReference>
<dbReference type="OrthoDB" id="10014321at2759"/>
<dbReference type="InterPro" id="IPR036734">
    <property type="entry name" value="Neur_chan_lig-bd_sf"/>
</dbReference>
<feature type="transmembrane region" description="Helical" evidence="5">
    <location>
        <begin position="933"/>
        <end position="953"/>
    </location>
</feature>
<dbReference type="PROSITE" id="PS50994">
    <property type="entry name" value="INTEGRASE"/>
    <property type="match status" value="1"/>
</dbReference>
<feature type="transmembrane region" description="Helical" evidence="5">
    <location>
        <begin position="874"/>
        <end position="893"/>
    </location>
</feature>
<keyword evidence="9" id="KW-1185">Reference proteome</keyword>
<name>A0A9Q0YQQ4_HOLLE</name>
<evidence type="ECO:0000259" key="7">
    <source>
        <dbReference type="PROSITE" id="PS50994"/>
    </source>
</evidence>
<dbReference type="Proteomes" id="UP001152320">
    <property type="component" value="Chromosome 16"/>
</dbReference>
<dbReference type="Pfam" id="PF02931">
    <property type="entry name" value="Neur_chan_LBD"/>
    <property type="match status" value="1"/>
</dbReference>
<dbReference type="Gene3D" id="1.20.58.390">
    <property type="entry name" value="Neurotransmitter-gated ion-channel transmembrane domain"/>
    <property type="match status" value="2"/>
</dbReference>
<evidence type="ECO:0000256" key="1">
    <source>
        <dbReference type="ARBA" id="ARBA00004141"/>
    </source>
</evidence>
<dbReference type="InterPro" id="IPR006029">
    <property type="entry name" value="Neurotrans-gated_channel_TM"/>
</dbReference>
<accession>A0A9Q0YQQ4</accession>
<dbReference type="InterPro" id="IPR036397">
    <property type="entry name" value="RNaseH_sf"/>
</dbReference>
<dbReference type="InterPro" id="IPR036719">
    <property type="entry name" value="Neuro-gated_channel_TM_sf"/>
</dbReference>
<dbReference type="PROSITE" id="PS00236">
    <property type="entry name" value="NEUROTR_ION_CHANNEL"/>
    <property type="match status" value="1"/>
</dbReference>
<sequence>MRTIILDEAVNKLDLTGKRDEIHLTTVRQEPTQCIGRTLTFEISAAEQPNQRYQIQGAFTSPLLRLSDYSYPIQSLQSRWAHLRGLKLPDVYNATPLLRLEDGTQFNVDQRSIHPNLKRTEKHLQSKPEVAEIHNKQINQLVEAGFVKISEEEAKESCWYKVFVGTRISEIQTITNGSKWRYVNTHLNPADDLTRGKTLKELAAETRWRTGPSFLRQPSDQWPDEPKRSPKGDMEDIRVELKKTTFCGAVETPILPDPKSFDQLEDLIKATKESQDGAANVSQTSHLTADDVEKTEGILYRQIQKDCFPEEFKLAKAGKSLPSNSRLLQFDVVYDDKCDLLRLGGRLRKADPLEQQTKHPIILDPNHYITRLVIKSYDHQLHHPGPERVLAEIRRRFWIIRGREAIRRHQRECVECRKWRAKPVVPKMSDLPVSRLQLFKPAFYSTGVDCFGPMTVSIGRRSEKRWGVIFKCLTTRAIHLDLLESLDTDAFLMAFRRFIARRGKPFEILSDCGTNFKGAEKELRESFNSLSKDLEQRLARQQVRFRFNPPQAPHFGGTWEIEVKSVKNALKVALGAQRVTEAVLRTVLIEVEGILNSKPLGYVSSDERDIDPVTPNVLLMGRHDPALPQVIYSDRDLLTRKRWRHSQVLADHFWKHFIKYYLPTLQPRQKWTKEEPNLSVGNPVMIVDPQSPRAEWKVGRVTEVFASDDGRTWVDHILHWNPEEFGGITELRIPASEMWIPDITLYNTGDSAVLAQGNVTSSNVILRYDGHVSLISKPFVQHSTCLLNIRYFPFDVQKCSLKFGSWTFDQRLVDLLNGTAGPAFKDFVPNEQWDLGFSFFRRNVEWYECCPQRYVDITLYMGLRRKPLYYIHKLVMPILLLSALSMVGFLMPYNVGVVKANLSISLFLSMTVFLLLVAETIPRTSTHVPLVTQYYITIMILIALSTAMNIAILNIFHLGKESAKDVPRWMRRVIFFYLARIMLMEDIVAYWKKTVKKFPQKSKDAAEREAMLRRQRWFASRYGIKYNPKENVLINNLKSDADSLESLLHVEHTQPEPEETFHEYDNIDEKIPLVWRVRIKNIDSSVSNIHKHMVNVQKKQGKLQKSKREWALVATVMDRLFFIIYASTTISLSFFILVLAPQRQLELERE</sequence>
<evidence type="ECO:0000256" key="6">
    <source>
        <dbReference type="SAM" id="MobiDB-lite"/>
    </source>
</evidence>
<dbReference type="Gene3D" id="3.30.420.10">
    <property type="entry name" value="Ribonuclease H-like superfamily/Ribonuclease H"/>
    <property type="match status" value="1"/>
</dbReference>
<comment type="subcellular location">
    <subcellularLocation>
        <location evidence="1">Membrane</location>
        <topology evidence="1">Multi-pass membrane protein</topology>
    </subcellularLocation>
</comment>
<feature type="domain" description="Integrase catalytic" evidence="7">
    <location>
        <begin position="437"/>
        <end position="623"/>
    </location>
</feature>
<dbReference type="InterPro" id="IPR012337">
    <property type="entry name" value="RNaseH-like_sf"/>
</dbReference>
<dbReference type="PANTHER" id="PTHR47331">
    <property type="entry name" value="PHD-TYPE DOMAIN-CONTAINING PROTEIN"/>
    <property type="match status" value="1"/>
</dbReference>
<keyword evidence="5" id="KW-0813">Transport</keyword>
<comment type="similarity">
    <text evidence="5">Belongs to the ligand-gated ion channel (TC 1.A.9) family.</text>
</comment>
<dbReference type="InterPro" id="IPR001584">
    <property type="entry name" value="Integrase_cat-core"/>
</dbReference>
<dbReference type="InterPro" id="IPR018000">
    <property type="entry name" value="Neurotransmitter_ion_chnl_CS"/>
</dbReference>
<dbReference type="GO" id="GO:0016020">
    <property type="term" value="C:membrane"/>
    <property type="evidence" value="ECO:0007669"/>
    <property type="project" value="UniProtKB-SubCell"/>
</dbReference>
<dbReference type="SUPFAM" id="SSF63712">
    <property type="entry name" value="Nicotinic receptor ligand binding domain-like"/>
    <property type="match status" value="1"/>
</dbReference>
<keyword evidence="3 5" id="KW-1133">Transmembrane helix</keyword>
<evidence type="ECO:0000313" key="8">
    <source>
        <dbReference type="EMBL" id="KAJ8026845.1"/>
    </source>
</evidence>
<keyword evidence="5" id="KW-0407">Ion channel</keyword>
<dbReference type="Gene3D" id="2.70.170.10">
    <property type="entry name" value="Neurotransmitter-gated ion-channel ligand-binding domain"/>
    <property type="match status" value="1"/>
</dbReference>
<evidence type="ECO:0000256" key="4">
    <source>
        <dbReference type="ARBA" id="ARBA00023136"/>
    </source>
</evidence>
<dbReference type="Pfam" id="PF02932">
    <property type="entry name" value="Neur_chan_memb"/>
    <property type="match status" value="1"/>
</dbReference>
<gene>
    <name evidence="8" type="ORF">HOLleu_31796</name>
</gene>
<organism evidence="8 9">
    <name type="scientific">Holothuria leucospilota</name>
    <name type="common">Black long sea cucumber</name>
    <name type="synonym">Mertensiothuria leucospilota</name>
    <dbReference type="NCBI Taxonomy" id="206669"/>
    <lineage>
        <taxon>Eukaryota</taxon>
        <taxon>Metazoa</taxon>
        <taxon>Echinodermata</taxon>
        <taxon>Eleutherozoa</taxon>
        <taxon>Echinozoa</taxon>
        <taxon>Holothuroidea</taxon>
        <taxon>Aspidochirotacea</taxon>
        <taxon>Aspidochirotida</taxon>
        <taxon>Holothuriidae</taxon>
        <taxon>Holothuria</taxon>
    </lineage>
</organism>
<dbReference type="Pfam" id="PF17921">
    <property type="entry name" value="Integrase_H2C2"/>
    <property type="match status" value="1"/>
</dbReference>
<dbReference type="GO" id="GO:0004888">
    <property type="term" value="F:transmembrane signaling receptor activity"/>
    <property type="evidence" value="ECO:0007669"/>
    <property type="project" value="InterPro"/>
</dbReference>
<evidence type="ECO:0000256" key="5">
    <source>
        <dbReference type="RuleBase" id="RU000687"/>
    </source>
</evidence>
<protein>
    <submittedName>
        <fullName evidence="8">Neuronal acetylcholine receptor subunit alpha-9</fullName>
    </submittedName>
</protein>
<keyword evidence="2 5" id="KW-0812">Transmembrane</keyword>
<feature type="region of interest" description="Disordered" evidence="6">
    <location>
        <begin position="212"/>
        <end position="232"/>
    </location>
</feature>
<dbReference type="PRINTS" id="PR00252">
    <property type="entry name" value="NRIONCHANNEL"/>
</dbReference>
<feature type="transmembrane region" description="Helical" evidence="5">
    <location>
        <begin position="900"/>
        <end position="921"/>
    </location>
</feature>
<dbReference type="FunFam" id="1.20.58.390:FF:000043">
    <property type="entry name" value="AcetylCholine Receptor"/>
    <property type="match status" value="1"/>
</dbReference>
<comment type="caution">
    <text evidence="8">The sequence shown here is derived from an EMBL/GenBank/DDBJ whole genome shotgun (WGS) entry which is preliminary data.</text>
</comment>
<dbReference type="EMBL" id="JAIZAY010000016">
    <property type="protein sequence ID" value="KAJ8026845.1"/>
    <property type="molecule type" value="Genomic_DNA"/>
</dbReference>
<evidence type="ECO:0000256" key="3">
    <source>
        <dbReference type="ARBA" id="ARBA00022989"/>
    </source>
</evidence>
<keyword evidence="8" id="KW-0675">Receptor</keyword>
<dbReference type="InterPro" id="IPR006202">
    <property type="entry name" value="Neur_chan_lig-bd"/>
</dbReference>
<dbReference type="InterPro" id="IPR041588">
    <property type="entry name" value="Integrase_H2C2"/>
</dbReference>
<dbReference type="SUPFAM" id="SSF53098">
    <property type="entry name" value="Ribonuclease H-like"/>
    <property type="match status" value="1"/>
</dbReference>
<evidence type="ECO:0000313" key="9">
    <source>
        <dbReference type="Proteomes" id="UP001152320"/>
    </source>
</evidence>
<reference evidence="8" key="1">
    <citation type="submission" date="2021-10" db="EMBL/GenBank/DDBJ databases">
        <title>Tropical sea cucumber genome reveals ecological adaptation and Cuvierian tubules defense mechanism.</title>
        <authorList>
            <person name="Chen T."/>
        </authorList>
    </citation>
    <scope>NUCLEOTIDE SEQUENCE</scope>
    <source>
        <strain evidence="8">Nanhai2018</strain>
        <tissue evidence="8">Muscle</tissue>
    </source>
</reference>
<feature type="transmembrane region" description="Helical" evidence="5">
    <location>
        <begin position="1120"/>
        <end position="1140"/>
    </location>
</feature>
<dbReference type="FunFam" id="2.70.170.10:FF:000028">
    <property type="entry name" value="AcetylCholine Receptor"/>
    <property type="match status" value="1"/>
</dbReference>
<dbReference type="InterPro" id="IPR006201">
    <property type="entry name" value="Neur_channel"/>
</dbReference>